<dbReference type="AlphaFoldDB" id="A0A857KS95"/>
<dbReference type="InterPro" id="IPR007969">
    <property type="entry name" value="DUF732"/>
</dbReference>
<name>A0A857KS95_9ACTN</name>
<sequence>MLATGLALVVGAMTACSDDSTASAPLTSNQITTTSMTSSATADKVSASESREQEPSAESSPAGESAADDTSAADAPSAAERETTATKNNSGDQNSGDQNSGGQDNDTPQSVVAPQNVKLTEKQQNYLRALKQQNVTFMGDTDNNVALTMGAYICSEKKKGTDPVTVKAYVTASVGPGTKSVAEASSKADKVIRAARAEYC</sequence>
<feature type="region of interest" description="Disordered" evidence="1">
    <location>
        <begin position="18"/>
        <end position="116"/>
    </location>
</feature>
<dbReference type="Pfam" id="PF05305">
    <property type="entry name" value="DUF732"/>
    <property type="match status" value="1"/>
</dbReference>
<feature type="compositionally biased region" description="Polar residues" evidence="1">
    <location>
        <begin position="85"/>
        <end position="113"/>
    </location>
</feature>
<organism evidence="2">
    <name type="scientific">Gordonia amarae</name>
    <dbReference type="NCBI Taxonomy" id="36821"/>
    <lineage>
        <taxon>Bacteria</taxon>
        <taxon>Bacillati</taxon>
        <taxon>Actinomycetota</taxon>
        <taxon>Actinomycetes</taxon>
        <taxon>Mycobacteriales</taxon>
        <taxon>Gordoniaceae</taxon>
        <taxon>Gordonia</taxon>
    </lineage>
</organism>
<evidence type="ECO:0000313" key="2">
    <source>
        <dbReference type="EMBL" id="QHN42231.1"/>
    </source>
</evidence>
<feature type="compositionally biased region" description="Low complexity" evidence="1">
    <location>
        <begin position="56"/>
        <end position="78"/>
    </location>
</feature>
<feature type="compositionally biased region" description="Polar residues" evidence="1">
    <location>
        <begin position="18"/>
        <end position="31"/>
    </location>
</feature>
<accession>A0A857KS95</accession>
<reference evidence="2" key="1">
    <citation type="journal article" date="2021" name="Nat. Microbiol.">
        <title>Cocultivation of an ultrasmall environmental parasitic bacterium with lytic ability against bacteria associated with wastewater foams.</title>
        <authorList>
            <person name="Batinovic S."/>
            <person name="Rose J.J.A."/>
            <person name="Ratcliffe J."/>
            <person name="Seviour R.J."/>
            <person name="Petrovski S."/>
        </authorList>
    </citation>
    <scope>NUCLEOTIDE SEQUENCE</scope>
    <source>
        <strain evidence="2">CON44</strain>
    </source>
</reference>
<gene>
    <name evidence="2" type="ORF">GII30_22615</name>
</gene>
<dbReference type="EMBL" id="CP045810">
    <property type="protein sequence ID" value="QHN42231.1"/>
    <property type="molecule type" value="Genomic_DNA"/>
</dbReference>
<proteinExistence type="predicted"/>
<feature type="compositionally biased region" description="Low complexity" evidence="1">
    <location>
        <begin position="32"/>
        <end position="42"/>
    </location>
</feature>
<evidence type="ECO:0000256" key="1">
    <source>
        <dbReference type="SAM" id="MobiDB-lite"/>
    </source>
</evidence>
<protein>
    <submittedName>
        <fullName evidence="2">DUF732 domain-containing protein</fullName>
    </submittedName>
</protein>